<feature type="region of interest" description="Disordered" evidence="1">
    <location>
        <begin position="1"/>
        <end position="46"/>
    </location>
</feature>
<organism evidence="2">
    <name type="scientific">marine sediment metagenome</name>
    <dbReference type="NCBI Taxonomy" id="412755"/>
    <lineage>
        <taxon>unclassified sequences</taxon>
        <taxon>metagenomes</taxon>
        <taxon>ecological metagenomes</taxon>
    </lineage>
</organism>
<feature type="compositionally biased region" description="Polar residues" evidence="1">
    <location>
        <begin position="16"/>
        <end position="39"/>
    </location>
</feature>
<dbReference type="AlphaFoldDB" id="A0A0F9P8M3"/>
<evidence type="ECO:0000313" key="2">
    <source>
        <dbReference type="EMBL" id="KKN28240.1"/>
    </source>
</evidence>
<name>A0A0F9P8M3_9ZZZZ</name>
<sequence length="186" mass="19090">MAATVTIRRHTGVGGSQTKTDITSGNTRASTSDAFNPGTSDPIPIPPSGSKYSYWVSTQLSADTTPAGTIDNIKWYSDGSNNFGTGVTVKGADASTGVDSGYRQAAGTPGDTGTELTQGNHTGLDSAPVDVFGLTSGSPKALGGSIVNPSTGDFGDFFVYQIAVDNTASPGELPVDETFTFKYDET</sequence>
<evidence type="ECO:0000256" key="1">
    <source>
        <dbReference type="SAM" id="MobiDB-lite"/>
    </source>
</evidence>
<protein>
    <submittedName>
        <fullName evidence="2">Uncharacterized protein</fullName>
    </submittedName>
</protein>
<proteinExistence type="predicted"/>
<reference evidence="2" key="1">
    <citation type="journal article" date="2015" name="Nature">
        <title>Complex archaea that bridge the gap between prokaryotes and eukaryotes.</title>
        <authorList>
            <person name="Spang A."/>
            <person name="Saw J.H."/>
            <person name="Jorgensen S.L."/>
            <person name="Zaremba-Niedzwiedzka K."/>
            <person name="Martijn J."/>
            <person name="Lind A.E."/>
            <person name="van Eijk R."/>
            <person name="Schleper C."/>
            <person name="Guy L."/>
            <person name="Ettema T.J."/>
        </authorList>
    </citation>
    <scope>NUCLEOTIDE SEQUENCE</scope>
</reference>
<dbReference type="EMBL" id="LAZR01002579">
    <property type="protein sequence ID" value="KKN28240.1"/>
    <property type="molecule type" value="Genomic_DNA"/>
</dbReference>
<gene>
    <name evidence="2" type="ORF">LCGC14_0856500</name>
</gene>
<accession>A0A0F9P8M3</accession>
<comment type="caution">
    <text evidence="2">The sequence shown here is derived from an EMBL/GenBank/DDBJ whole genome shotgun (WGS) entry which is preliminary data.</text>
</comment>